<dbReference type="HOGENOM" id="CLU_813063_0_0_3"/>
<evidence type="ECO:0000313" key="2">
    <source>
        <dbReference type="Proteomes" id="UP000003959"/>
    </source>
</evidence>
<organism evidence="1 2">
    <name type="scientific">Moorena producens 3L</name>
    <dbReference type="NCBI Taxonomy" id="489825"/>
    <lineage>
        <taxon>Bacteria</taxon>
        <taxon>Bacillati</taxon>
        <taxon>Cyanobacteriota</taxon>
        <taxon>Cyanophyceae</taxon>
        <taxon>Coleofasciculales</taxon>
        <taxon>Coleofasciculaceae</taxon>
        <taxon>Moorena</taxon>
    </lineage>
</organism>
<dbReference type="RefSeq" id="WP_008187481.1">
    <property type="nucleotide sequence ID" value="NZ_GL890942.1"/>
</dbReference>
<dbReference type="eggNOG" id="COG1413">
    <property type="taxonomic scope" value="Bacteria"/>
</dbReference>
<dbReference type="Proteomes" id="UP000003959">
    <property type="component" value="Unassembled WGS sequence"/>
</dbReference>
<dbReference type="AlphaFoldDB" id="F4XW61"/>
<proteinExistence type="predicted"/>
<gene>
    <name evidence="1" type="ORF">LYNGBM3L_42440</name>
</gene>
<keyword evidence="2" id="KW-1185">Reference proteome</keyword>
<evidence type="ECO:0000313" key="1">
    <source>
        <dbReference type="EMBL" id="EGJ31046.1"/>
    </source>
</evidence>
<sequence length="309" mass="34213">MKVINKFQNLVLTGIIVSVGLWAIPVSAQVEDEQVNDLVEALRLSAPPNRRNDGMYSDWQVKPAIIPSWTSQCAGQAMTPAQFEADPTTARSVVACIIRRELEIEFRDSGNNEMIAVRRTACWWMTGKPSGCNSGATADYVQRVLGFYQQPHRSTPVFAQVEDQQVNTLDPQVNPLDPQVNALVEALRLSAPPNRPNDGMYSDWQVLPGIIPSWTSQCAGQAMTPAQFEADPTTARSVVACIIRRELDIELTDSGNNEMIAVRRTACWWMTGKPSGCNSGATADYVQRVLGFYQQHRSSQAVVPLAWKF</sequence>
<reference evidence="2" key="1">
    <citation type="journal article" date="2011" name="Proc. Natl. Acad. Sci. U.S.A.">
        <title>Genomic insights into the physiology and ecology of the marine filamentous cyanobacterium Lyngbya majuscula.</title>
        <authorList>
            <person name="Jones A.C."/>
            <person name="Monroe E.A."/>
            <person name="Podell S."/>
            <person name="Hess W.R."/>
            <person name="Klages S."/>
            <person name="Esquenazi E."/>
            <person name="Niessen S."/>
            <person name="Hoover H."/>
            <person name="Rothmann M."/>
            <person name="Lasken R.S."/>
            <person name="Yates J.R.III."/>
            <person name="Reinhardt R."/>
            <person name="Kube M."/>
            <person name="Burkart M.D."/>
            <person name="Allen E.E."/>
            <person name="Dorrestein P.C."/>
            <person name="Gerwick W.H."/>
            <person name="Gerwick L."/>
        </authorList>
    </citation>
    <scope>NUCLEOTIDE SEQUENCE [LARGE SCALE GENOMIC DNA]</scope>
    <source>
        <strain evidence="2">3L</strain>
    </source>
</reference>
<accession>F4XW61</accession>
<protein>
    <recommendedName>
        <fullName evidence="3">Transglycosylase SLT domain-containing protein</fullName>
    </recommendedName>
</protein>
<evidence type="ECO:0008006" key="3">
    <source>
        <dbReference type="Google" id="ProtNLM"/>
    </source>
</evidence>
<name>F4XW61_9CYAN</name>
<dbReference type="EMBL" id="GL890942">
    <property type="protein sequence ID" value="EGJ31046.1"/>
    <property type="molecule type" value="Genomic_DNA"/>
</dbReference>